<dbReference type="InterPro" id="IPR036388">
    <property type="entry name" value="WH-like_DNA-bd_sf"/>
</dbReference>
<dbReference type="Gene3D" id="1.10.1740.10">
    <property type="match status" value="1"/>
</dbReference>
<accession>A0A919H3X6</accession>
<dbReference type="SUPFAM" id="SSF88659">
    <property type="entry name" value="Sigma3 and sigma4 domains of RNA polymerase sigma factors"/>
    <property type="match status" value="1"/>
</dbReference>
<evidence type="ECO:0000256" key="2">
    <source>
        <dbReference type="ARBA" id="ARBA00023015"/>
    </source>
</evidence>
<evidence type="ECO:0000313" key="9">
    <source>
        <dbReference type="Proteomes" id="UP000600026"/>
    </source>
</evidence>
<dbReference type="OrthoDB" id="5518337at2"/>
<gene>
    <name evidence="8" type="ORF">Sxan_35770</name>
</gene>
<dbReference type="AlphaFoldDB" id="A0A919H3X6"/>
<feature type="domain" description="RNA polymerase sigma-70 region 2" evidence="6">
    <location>
        <begin position="49"/>
        <end position="112"/>
    </location>
</feature>
<dbReference type="InterPro" id="IPR013324">
    <property type="entry name" value="RNA_pol_sigma_r3/r4-like"/>
</dbReference>
<evidence type="ECO:0000256" key="5">
    <source>
        <dbReference type="ARBA" id="ARBA00023163"/>
    </source>
</evidence>
<reference evidence="8" key="1">
    <citation type="submission" date="2020-09" db="EMBL/GenBank/DDBJ databases">
        <title>Whole genome shotgun sequence of Streptomyces xanthophaeus NBRC 12829.</title>
        <authorList>
            <person name="Komaki H."/>
            <person name="Tamura T."/>
        </authorList>
    </citation>
    <scope>NUCLEOTIDE SEQUENCE</scope>
    <source>
        <strain evidence="8">NBRC 12829</strain>
    </source>
</reference>
<dbReference type="GeneID" id="96806893"/>
<evidence type="ECO:0000259" key="7">
    <source>
        <dbReference type="Pfam" id="PF08281"/>
    </source>
</evidence>
<dbReference type="InterPro" id="IPR013249">
    <property type="entry name" value="RNA_pol_sigma70_r4_t2"/>
</dbReference>
<comment type="similarity">
    <text evidence="1">Belongs to the sigma-70 factor family. ECF subfamily.</text>
</comment>
<dbReference type="InterPro" id="IPR013325">
    <property type="entry name" value="RNA_pol_sigma_r2"/>
</dbReference>
<evidence type="ECO:0000259" key="6">
    <source>
        <dbReference type="Pfam" id="PF04542"/>
    </source>
</evidence>
<dbReference type="PANTHER" id="PTHR43133">
    <property type="entry name" value="RNA POLYMERASE ECF-TYPE SIGMA FACTO"/>
    <property type="match status" value="1"/>
</dbReference>
<name>A0A919H3X6_9ACTN</name>
<keyword evidence="3" id="KW-0731">Sigma factor</keyword>
<comment type="caution">
    <text evidence="8">The sequence shown here is derived from an EMBL/GenBank/DDBJ whole genome shotgun (WGS) entry which is preliminary data.</text>
</comment>
<dbReference type="SUPFAM" id="SSF88946">
    <property type="entry name" value="Sigma2 domain of RNA polymerase sigma factors"/>
    <property type="match status" value="1"/>
</dbReference>
<dbReference type="InterPro" id="IPR007627">
    <property type="entry name" value="RNA_pol_sigma70_r2"/>
</dbReference>
<keyword evidence="4" id="KW-0238">DNA-binding</keyword>
<dbReference type="PANTHER" id="PTHR43133:SF8">
    <property type="entry name" value="RNA POLYMERASE SIGMA FACTOR HI_1459-RELATED"/>
    <property type="match status" value="1"/>
</dbReference>
<dbReference type="Pfam" id="PF04542">
    <property type="entry name" value="Sigma70_r2"/>
    <property type="match status" value="1"/>
</dbReference>
<protein>
    <submittedName>
        <fullName evidence="8">RNA polymerase sigma factor RpoE</fullName>
    </submittedName>
</protein>
<evidence type="ECO:0000256" key="1">
    <source>
        <dbReference type="ARBA" id="ARBA00010641"/>
    </source>
</evidence>
<evidence type="ECO:0000256" key="3">
    <source>
        <dbReference type="ARBA" id="ARBA00023082"/>
    </source>
</evidence>
<dbReference type="Gene3D" id="1.10.10.10">
    <property type="entry name" value="Winged helix-like DNA-binding domain superfamily/Winged helix DNA-binding domain"/>
    <property type="match status" value="1"/>
</dbReference>
<dbReference type="GO" id="GO:0003677">
    <property type="term" value="F:DNA binding"/>
    <property type="evidence" value="ECO:0007669"/>
    <property type="project" value="UniProtKB-KW"/>
</dbReference>
<dbReference type="CDD" id="cd06171">
    <property type="entry name" value="Sigma70_r4"/>
    <property type="match status" value="1"/>
</dbReference>
<dbReference type="GO" id="GO:0006352">
    <property type="term" value="P:DNA-templated transcription initiation"/>
    <property type="evidence" value="ECO:0007669"/>
    <property type="project" value="InterPro"/>
</dbReference>
<evidence type="ECO:0000313" key="8">
    <source>
        <dbReference type="EMBL" id="GHI86213.1"/>
    </source>
</evidence>
<dbReference type="EMBL" id="BNEE01000006">
    <property type="protein sequence ID" value="GHI86213.1"/>
    <property type="molecule type" value="Genomic_DNA"/>
</dbReference>
<dbReference type="Proteomes" id="UP000600026">
    <property type="component" value="Unassembled WGS sequence"/>
</dbReference>
<feature type="domain" description="RNA polymerase sigma factor 70 region 4 type 2" evidence="7">
    <location>
        <begin position="134"/>
        <end position="181"/>
    </location>
</feature>
<organism evidence="8 9">
    <name type="scientific">Streptomyces xanthophaeus</name>
    <dbReference type="NCBI Taxonomy" id="67385"/>
    <lineage>
        <taxon>Bacteria</taxon>
        <taxon>Bacillati</taxon>
        <taxon>Actinomycetota</taxon>
        <taxon>Actinomycetes</taxon>
        <taxon>Kitasatosporales</taxon>
        <taxon>Streptomycetaceae</taxon>
        <taxon>Streptomyces</taxon>
    </lineage>
</organism>
<dbReference type="InterPro" id="IPR039425">
    <property type="entry name" value="RNA_pol_sigma-70-like"/>
</dbReference>
<dbReference type="RefSeq" id="WP_078904085.1">
    <property type="nucleotide sequence ID" value="NZ_BNEE01000006.1"/>
</dbReference>
<keyword evidence="5" id="KW-0804">Transcription</keyword>
<proteinExistence type="inferred from homology"/>
<evidence type="ECO:0000256" key="4">
    <source>
        <dbReference type="ARBA" id="ARBA00023125"/>
    </source>
</evidence>
<dbReference type="Pfam" id="PF08281">
    <property type="entry name" value="Sigma70_r4_2"/>
    <property type="match status" value="1"/>
</dbReference>
<sequence length="190" mass="21399">MRTADARVQLHELDTGRPWEPDPDPWEAAARLVRAAQSGDALAVNDLLTLLTPYVSRLCRPIALTDSADAVQESLIAVFQGLPRLKDPTALYGWVRTITVREAVRVARRAQRETPWGEFDDVPVSRSAELVCDVHDVLRRMSSEHRAVLTLRELEGLDERAASEVLNIPCGTVKSRLHRARNSFRKAWTR</sequence>
<keyword evidence="2" id="KW-0805">Transcription regulation</keyword>
<dbReference type="GO" id="GO:0016987">
    <property type="term" value="F:sigma factor activity"/>
    <property type="evidence" value="ECO:0007669"/>
    <property type="project" value="UniProtKB-KW"/>
</dbReference>
<keyword evidence="9" id="KW-1185">Reference proteome</keyword>